<feature type="chain" id="PRO_5008318485" description="Tat pathway signal protein" evidence="2">
    <location>
        <begin position="30"/>
        <end position="172"/>
    </location>
</feature>
<dbReference type="RefSeq" id="WP_065015780.1">
    <property type="nucleotide sequence ID" value="NZ_LZKJ01000166.1"/>
</dbReference>
<feature type="signal peptide" evidence="2">
    <location>
        <begin position="1"/>
        <end position="29"/>
    </location>
</feature>
<evidence type="ECO:0000256" key="1">
    <source>
        <dbReference type="SAM" id="MobiDB-lite"/>
    </source>
</evidence>
<dbReference type="AlphaFoldDB" id="A0A1A2YVA3"/>
<evidence type="ECO:0000313" key="4">
    <source>
        <dbReference type="Proteomes" id="UP000093592"/>
    </source>
</evidence>
<gene>
    <name evidence="3" type="ORF">A5707_06105</name>
</gene>
<protein>
    <recommendedName>
        <fullName evidence="5">Tat pathway signal protein</fullName>
    </recommendedName>
</protein>
<feature type="compositionally biased region" description="Low complexity" evidence="1">
    <location>
        <begin position="97"/>
        <end position="113"/>
    </location>
</feature>
<evidence type="ECO:0008006" key="5">
    <source>
        <dbReference type="Google" id="ProtNLM"/>
    </source>
</evidence>
<dbReference type="EMBL" id="LZKJ01000166">
    <property type="protein sequence ID" value="OBI42199.1"/>
    <property type="molecule type" value="Genomic_DNA"/>
</dbReference>
<accession>A0A1A2YVA3</accession>
<proteinExistence type="predicted"/>
<feature type="region of interest" description="Disordered" evidence="1">
    <location>
        <begin position="80"/>
        <end position="120"/>
    </location>
</feature>
<dbReference type="PROSITE" id="PS51318">
    <property type="entry name" value="TAT"/>
    <property type="match status" value="1"/>
</dbReference>
<sequence>MPPTVPVVTRRRVLAGGAALAVLGITASACSPQPDQPPPVDELEAELTLARHDSELAAAAATAESGAVAAALQQVAAERSQHAQSLATEIDRVAGITTSTSSQATTSPTSTTAPPGPPPTLSEVIGSLRASAASAEKLATTSAGYRAGLLASIAAACTAAYTVALVFGGTAP</sequence>
<keyword evidence="2" id="KW-0732">Signal</keyword>
<evidence type="ECO:0000256" key="2">
    <source>
        <dbReference type="SAM" id="SignalP"/>
    </source>
</evidence>
<comment type="caution">
    <text evidence="3">The sequence shown here is derived from an EMBL/GenBank/DDBJ whole genome shotgun (WGS) entry which is preliminary data.</text>
</comment>
<dbReference type="OrthoDB" id="4571285at2"/>
<organism evidence="3 4">
    <name type="scientific">Mycobacterium kyorinense</name>
    <dbReference type="NCBI Taxonomy" id="487514"/>
    <lineage>
        <taxon>Bacteria</taxon>
        <taxon>Bacillati</taxon>
        <taxon>Actinomycetota</taxon>
        <taxon>Actinomycetes</taxon>
        <taxon>Mycobacteriales</taxon>
        <taxon>Mycobacteriaceae</taxon>
        <taxon>Mycobacterium</taxon>
    </lineage>
</organism>
<dbReference type="InterPro" id="IPR006311">
    <property type="entry name" value="TAT_signal"/>
</dbReference>
<name>A0A1A2YVA3_9MYCO</name>
<dbReference type="Proteomes" id="UP000093592">
    <property type="component" value="Unassembled WGS sequence"/>
</dbReference>
<evidence type="ECO:0000313" key="3">
    <source>
        <dbReference type="EMBL" id="OBI42199.1"/>
    </source>
</evidence>
<reference evidence="4" key="1">
    <citation type="submission" date="2016-06" db="EMBL/GenBank/DDBJ databases">
        <authorList>
            <person name="Sutton G."/>
            <person name="Brinkac L."/>
            <person name="Sanka R."/>
            <person name="Adams M."/>
            <person name="Lau E."/>
            <person name="Sam S."/>
            <person name="Sreng N."/>
            <person name="Him V."/>
            <person name="Kerleguer A."/>
            <person name="Cheng S."/>
        </authorList>
    </citation>
    <scope>NUCLEOTIDE SEQUENCE [LARGE SCALE GENOMIC DNA]</scope>
    <source>
        <strain evidence="4">E861</strain>
    </source>
</reference>